<keyword evidence="2" id="KW-1185">Reference proteome</keyword>
<proteinExistence type="predicted"/>
<dbReference type="InterPro" id="IPR029016">
    <property type="entry name" value="GAF-like_dom_sf"/>
</dbReference>
<dbReference type="SUPFAM" id="SSF55781">
    <property type="entry name" value="GAF domain-like"/>
    <property type="match status" value="1"/>
</dbReference>
<evidence type="ECO:0000313" key="1">
    <source>
        <dbReference type="EMBL" id="GAA2637187.1"/>
    </source>
</evidence>
<gene>
    <name evidence="1" type="ORF">GCM10009863_62330</name>
</gene>
<accession>A0ABN3QX74</accession>
<comment type="caution">
    <text evidence="1">The sequence shown here is derived from an EMBL/GenBank/DDBJ whole genome shotgun (WGS) entry which is preliminary data.</text>
</comment>
<evidence type="ECO:0000313" key="2">
    <source>
        <dbReference type="Proteomes" id="UP001501447"/>
    </source>
</evidence>
<protein>
    <recommendedName>
        <fullName evidence="3">IclR-ED domain-containing protein</fullName>
    </recommendedName>
</protein>
<name>A0ABN3QX74_9ACTN</name>
<reference evidence="1 2" key="1">
    <citation type="journal article" date="2019" name="Int. J. Syst. Evol. Microbiol.">
        <title>The Global Catalogue of Microorganisms (GCM) 10K type strain sequencing project: providing services to taxonomists for standard genome sequencing and annotation.</title>
        <authorList>
            <consortium name="The Broad Institute Genomics Platform"/>
            <consortium name="The Broad Institute Genome Sequencing Center for Infectious Disease"/>
            <person name="Wu L."/>
            <person name="Ma J."/>
        </authorList>
    </citation>
    <scope>NUCLEOTIDE SEQUENCE [LARGE SCALE GENOMIC DNA]</scope>
    <source>
        <strain evidence="1 2">JCM 16373</strain>
    </source>
</reference>
<organism evidence="1 2">
    <name type="scientific">Streptomyces axinellae</name>
    <dbReference type="NCBI Taxonomy" id="552788"/>
    <lineage>
        <taxon>Bacteria</taxon>
        <taxon>Bacillati</taxon>
        <taxon>Actinomycetota</taxon>
        <taxon>Actinomycetes</taxon>
        <taxon>Kitasatosporales</taxon>
        <taxon>Streptomycetaceae</taxon>
        <taxon>Streptomyces</taxon>
    </lineage>
</organism>
<evidence type="ECO:0008006" key="3">
    <source>
        <dbReference type="Google" id="ProtNLM"/>
    </source>
</evidence>
<sequence>MDREEGVPGIAGFGLPLRYDTPAMDAISCSVPTARLAEGREQRIVAVLREIRDRIEAAAPRAGGAAPQWR</sequence>
<dbReference type="Proteomes" id="UP001501447">
    <property type="component" value="Unassembled WGS sequence"/>
</dbReference>
<dbReference type="EMBL" id="BAAARJ010000029">
    <property type="protein sequence ID" value="GAA2637187.1"/>
    <property type="molecule type" value="Genomic_DNA"/>
</dbReference>
<dbReference type="Gene3D" id="3.30.450.40">
    <property type="match status" value="1"/>
</dbReference>